<dbReference type="SUPFAM" id="SSF46565">
    <property type="entry name" value="Chaperone J-domain"/>
    <property type="match status" value="1"/>
</dbReference>
<feature type="compositionally biased region" description="Polar residues" evidence="5">
    <location>
        <begin position="8"/>
        <end position="17"/>
    </location>
</feature>
<keyword evidence="3 6" id="KW-1133">Transmembrane helix</keyword>
<name>A0ABD3TT90_9LAMI</name>
<dbReference type="Gene3D" id="1.10.287.110">
    <property type="entry name" value="DnaJ domain"/>
    <property type="match status" value="1"/>
</dbReference>
<dbReference type="AlphaFoldDB" id="A0ABD3TT90"/>
<feature type="compositionally biased region" description="Polar residues" evidence="5">
    <location>
        <begin position="749"/>
        <end position="761"/>
    </location>
</feature>
<evidence type="ECO:0000256" key="1">
    <source>
        <dbReference type="ARBA" id="ARBA00004141"/>
    </source>
</evidence>
<feature type="transmembrane region" description="Helical" evidence="6">
    <location>
        <begin position="234"/>
        <end position="253"/>
    </location>
</feature>
<gene>
    <name evidence="8" type="ORF">ACJIZ3_024910</name>
</gene>
<comment type="subcellular location">
    <subcellularLocation>
        <location evidence="1">Membrane</location>
        <topology evidence="1">Multi-pass membrane protein</topology>
    </subcellularLocation>
</comment>
<dbReference type="Proteomes" id="UP001634393">
    <property type="component" value="Unassembled WGS sequence"/>
</dbReference>
<dbReference type="InterPro" id="IPR004342">
    <property type="entry name" value="EXS_C"/>
</dbReference>
<dbReference type="InterPro" id="IPR001623">
    <property type="entry name" value="DnaJ_domain"/>
</dbReference>
<sequence length="1210" mass="138230">MFGGPVSIPNNSPNLRKSGSRPVMFDISTSELASSSEEDLLHTLQSNEMKGVNISSSSAAIMPSPVLLCRLKNNLGGLRKGLGEGRAWRWGWSSFPCLVESKRKGRKRGGLVLLFFVWGFICCKIGWDSVMRMSTDLRDLFLYEAFLYYNPLLLVTMMVWLWGINLWVFAQANIGYSKIFDLDQSHLTHREIWKCATWMTMIVPTSMTAYLYLYSHGEVSLAASQPVAEKSLNYVILYAAVAMTLIFPFDIFYLSSRYYLLRTSWRIFYGASLIVLGQWRGNLNPRQRTVCLLFPSSENLAHSSFAPTYFLVTSYLTTNRFNCTGICNSYATLANLYVLLSLAITFADFFLADIFTSMSKVFSDLERSVCRMVHQQVATIAWFEADSVCGSHSVAIPIVLVLPYIFRLFQCLRQYKDTREKTSLLNALKYSTAVPVIFFSALKYHVFPEKWTNIYRPLWVLSGVLNALYSFYWDITRDWDLRLGPVLIVGVEMSGSVWVYFWVIGSNLILRCTWTYKLSAHLRHNYITVFAITALEIFRRFQWVFFRVENEWNKRKSNIQMTDIPNEEDKLLGSNVHEFVKRENALLGYDPQSVTSNRSSDDMDFNDVFGGPPRRFSMQEVRVRYSFSETQESEEERSSSPWVVLKEKPVFGEETVARKRHQGDEFYDDIFRADESYNSPRKSDRDRDTPFGSNPGSRIMSPARPVVSKPEPFGTSLPAQFSLPAKLTKVVEYPTFPSRNQKTDEGASGLSSPQSPSAFRSRFSNQPIWSQDELRNEVQPVYRQSLLSHEASLSSVDSPSNVAISDQKENVEKSKKETQNVDSDGNQFHFSIYKWPGRGVPMLMALVDRNNLKSKGINRKNRRSVSDGRMENDHIESEPELSKIEHEKKEVQNSSDGVFHEIQESKFRRKAKDNVDSGGMGEKTKKEVPMTIKESRHAFLADEVKQRGNIAEIKENKTRTTKGVRLNENPSKNVKKNEETIADYNRANVDKFSLQSETKISGVTHGKSGVENKVKEFVQIFNEEVDVQTRSQSSRWKAVGIEQKENEASLNAATLKEKVNLKIVDKKPDISVKVDENIIKDEIPDDPFEVNFMIEELPEDHEKITGEDSEDMKALDAKIQQWSVGKKGNIRSLLSTLQYVLWDGSGWTSVPLVDLIEANSVKRAYQKALLRLHPDKLQQKGAASSHKYIAEKVFDILQEAWDHFNTVAPL</sequence>
<keyword evidence="9" id="KW-1185">Reference proteome</keyword>
<evidence type="ECO:0000256" key="4">
    <source>
        <dbReference type="ARBA" id="ARBA00023136"/>
    </source>
</evidence>
<evidence type="ECO:0000256" key="6">
    <source>
        <dbReference type="SAM" id="Phobius"/>
    </source>
</evidence>
<dbReference type="EMBL" id="JBJXBP010000003">
    <property type="protein sequence ID" value="KAL3840319.1"/>
    <property type="molecule type" value="Genomic_DNA"/>
</dbReference>
<feature type="domain" description="EXS" evidence="7">
    <location>
        <begin position="387"/>
        <end position="579"/>
    </location>
</feature>
<reference evidence="8 9" key="1">
    <citation type="submission" date="2024-12" db="EMBL/GenBank/DDBJ databases">
        <title>The unique morphological basis and parallel evolutionary history of personate flowers in Penstemon.</title>
        <authorList>
            <person name="Depatie T.H."/>
            <person name="Wessinger C.A."/>
        </authorList>
    </citation>
    <scope>NUCLEOTIDE SEQUENCE [LARGE SCALE GENOMIC DNA]</scope>
    <source>
        <strain evidence="8">WTNN_2</strain>
        <tissue evidence="8">Leaf</tissue>
    </source>
</reference>
<accession>A0ABD3TT90</accession>
<feature type="transmembrane region" description="Helical" evidence="6">
    <location>
        <begin position="330"/>
        <end position="352"/>
    </location>
</feature>
<comment type="caution">
    <text evidence="8">The sequence shown here is derived from an EMBL/GenBank/DDBJ whole genome shotgun (WGS) entry which is preliminary data.</text>
</comment>
<evidence type="ECO:0000313" key="8">
    <source>
        <dbReference type="EMBL" id="KAL3840319.1"/>
    </source>
</evidence>
<feature type="compositionally biased region" description="Basic and acidic residues" evidence="5">
    <location>
        <begin position="671"/>
        <end position="689"/>
    </location>
</feature>
<feature type="transmembrane region" description="Helical" evidence="6">
    <location>
        <begin position="454"/>
        <end position="472"/>
    </location>
</feature>
<protein>
    <recommendedName>
        <fullName evidence="7">EXS domain-containing protein</fullName>
    </recommendedName>
</protein>
<feature type="compositionally biased region" description="Basic and acidic residues" evidence="5">
    <location>
        <begin position="806"/>
        <end position="819"/>
    </location>
</feature>
<feature type="compositionally biased region" description="Polar residues" evidence="5">
    <location>
        <begin position="790"/>
        <end position="804"/>
    </location>
</feature>
<feature type="transmembrane region" description="Helical" evidence="6">
    <location>
        <begin position="191"/>
        <end position="214"/>
    </location>
</feature>
<feature type="region of interest" description="Disordered" evidence="5">
    <location>
        <begin position="1"/>
        <end position="20"/>
    </location>
</feature>
<keyword evidence="2 6" id="KW-0812">Transmembrane</keyword>
<dbReference type="FunFam" id="1.10.287.110:FF:000043">
    <property type="entry name" value="J-domain protein required for chloroplast accumulation response 1"/>
    <property type="match status" value="1"/>
</dbReference>
<evidence type="ECO:0000256" key="3">
    <source>
        <dbReference type="ARBA" id="ARBA00022989"/>
    </source>
</evidence>
<evidence type="ECO:0000256" key="5">
    <source>
        <dbReference type="SAM" id="MobiDB-lite"/>
    </source>
</evidence>
<feature type="region of interest" description="Disordered" evidence="5">
    <location>
        <begin position="790"/>
        <end position="823"/>
    </location>
</feature>
<dbReference type="PANTHER" id="PTHR10783">
    <property type="entry name" value="XENOTROPIC AND POLYTROPIC RETROVIRUS RECEPTOR 1-RELATED"/>
    <property type="match status" value="1"/>
</dbReference>
<feature type="transmembrane region" description="Helical" evidence="6">
    <location>
        <begin position="424"/>
        <end position="442"/>
    </location>
</feature>
<feature type="transmembrane region" description="Helical" evidence="6">
    <location>
        <begin position="484"/>
        <end position="503"/>
    </location>
</feature>
<evidence type="ECO:0000256" key="2">
    <source>
        <dbReference type="ARBA" id="ARBA00022692"/>
    </source>
</evidence>
<feature type="transmembrane region" description="Helical" evidence="6">
    <location>
        <begin position="394"/>
        <end position="412"/>
    </location>
</feature>
<feature type="region of interest" description="Disordered" evidence="5">
    <location>
        <begin position="859"/>
        <end position="880"/>
    </location>
</feature>
<dbReference type="CDD" id="cd06257">
    <property type="entry name" value="DnaJ"/>
    <property type="match status" value="1"/>
</dbReference>
<dbReference type="GO" id="GO:0016020">
    <property type="term" value="C:membrane"/>
    <property type="evidence" value="ECO:0007669"/>
    <property type="project" value="UniProtKB-SubCell"/>
</dbReference>
<keyword evidence="4 6" id="KW-0472">Membrane</keyword>
<evidence type="ECO:0000259" key="7">
    <source>
        <dbReference type="PROSITE" id="PS51380"/>
    </source>
</evidence>
<dbReference type="PANTHER" id="PTHR10783:SF46">
    <property type="entry name" value="PROTEIN ERD1 HOMOLOG 2"/>
    <property type="match status" value="1"/>
</dbReference>
<proteinExistence type="predicted"/>
<evidence type="ECO:0000313" key="9">
    <source>
        <dbReference type="Proteomes" id="UP001634393"/>
    </source>
</evidence>
<feature type="region of interest" description="Disordered" evidence="5">
    <location>
        <begin position="671"/>
        <end position="712"/>
    </location>
</feature>
<dbReference type="InterPro" id="IPR036869">
    <property type="entry name" value="J_dom_sf"/>
</dbReference>
<organism evidence="8 9">
    <name type="scientific">Penstemon smallii</name>
    <dbReference type="NCBI Taxonomy" id="265156"/>
    <lineage>
        <taxon>Eukaryota</taxon>
        <taxon>Viridiplantae</taxon>
        <taxon>Streptophyta</taxon>
        <taxon>Embryophyta</taxon>
        <taxon>Tracheophyta</taxon>
        <taxon>Spermatophyta</taxon>
        <taxon>Magnoliopsida</taxon>
        <taxon>eudicotyledons</taxon>
        <taxon>Gunneridae</taxon>
        <taxon>Pentapetalae</taxon>
        <taxon>asterids</taxon>
        <taxon>lamiids</taxon>
        <taxon>Lamiales</taxon>
        <taxon>Plantaginaceae</taxon>
        <taxon>Cheloneae</taxon>
        <taxon>Penstemon</taxon>
    </lineage>
</organism>
<feature type="region of interest" description="Disordered" evidence="5">
    <location>
        <begin position="905"/>
        <end position="925"/>
    </location>
</feature>
<feature type="transmembrane region" description="Helical" evidence="6">
    <location>
        <begin position="110"/>
        <end position="127"/>
    </location>
</feature>
<dbReference type="Pfam" id="PF03124">
    <property type="entry name" value="EXS"/>
    <property type="match status" value="2"/>
</dbReference>
<feature type="region of interest" description="Disordered" evidence="5">
    <location>
        <begin position="737"/>
        <end position="761"/>
    </location>
</feature>
<dbReference type="PROSITE" id="PS51380">
    <property type="entry name" value="EXS"/>
    <property type="match status" value="1"/>
</dbReference>
<feature type="transmembrane region" description="Helical" evidence="6">
    <location>
        <begin position="147"/>
        <end position="170"/>
    </location>
</feature>
<feature type="compositionally biased region" description="Basic and acidic residues" evidence="5">
    <location>
        <begin position="864"/>
        <end position="880"/>
    </location>
</feature>